<keyword evidence="1" id="KW-0812">Transmembrane</keyword>
<dbReference type="SUPFAM" id="SSF48452">
    <property type="entry name" value="TPR-like"/>
    <property type="match status" value="1"/>
</dbReference>
<organism evidence="3 4">
    <name type="scientific">Caenimonas sedimenti</name>
    <dbReference type="NCBI Taxonomy" id="2596921"/>
    <lineage>
        <taxon>Bacteria</taxon>
        <taxon>Pseudomonadati</taxon>
        <taxon>Pseudomonadota</taxon>
        <taxon>Betaproteobacteria</taxon>
        <taxon>Burkholderiales</taxon>
        <taxon>Comamonadaceae</taxon>
        <taxon>Caenimonas</taxon>
    </lineage>
</organism>
<evidence type="ECO:0000313" key="3">
    <source>
        <dbReference type="EMBL" id="TWO69479.1"/>
    </source>
</evidence>
<dbReference type="AlphaFoldDB" id="A0A562ZLM1"/>
<dbReference type="OrthoDB" id="574237at2"/>
<evidence type="ECO:0000256" key="1">
    <source>
        <dbReference type="SAM" id="Phobius"/>
    </source>
</evidence>
<dbReference type="Gene3D" id="3.40.50.10140">
    <property type="entry name" value="Toll/interleukin-1 receptor homology (TIR) domain"/>
    <property type="match status" value="1"/>
</dbReference>
<dbReference type="Proteomes" id="UP000318199">
    <property type="component" value="Unassembled WGS sequence"/>
</dbReference>
<dbReference type="InterPro" id="IPR000157">
    <property type="entry name" value="TIR_dom"/>
</dbReference>
<evidence type="ECO:0000313" key="4">
    <source>
        <dbReference type="Proteomes" id="UP000318199"/>
    </source>
</evidence>
<accession>A0A562ZLM1</accession>
<keyword evidence="1" id="KW-0472">Membrane</keyword>
<dbReference type="SUPFAM" id="SSF52200">
    <property type="entry name" value="Toll/Interleukin receptor TIR domain"/>
    <property type="match status" value="1"/>
</dbReference>
<keyword evidence="1" id="KW-1133">Transmembrane helix</keyword>
<keyword evidence="4" id="KW-1185">Reference proteome</keyword>
<dbReference type="Gene3D" id="1.25.40.10">
    <property type="entry name" value="Tetratricopeptide repeat domain"/>
    <property type="match status" value="1"/>
</dbReference>
<dbReference type="EMBL" id="VOBQ01000015">
    <property type="protein sequence ID" value="TWO69479.1"/>
    <property type="molecule type" value="Genomic_DNA"/>
</dbReference>
<evidence type="ECO:0000259" key="2">
    <source>
        <dbReference type="Pfam" id="PF13676"/>
    </source>
</evidence>
<name>A0A562ZLM1_9BURK</name>
<dbReference type="InterPro" id="IPR035897">
    <property type="entry name" value="Toll_tir_struct_dom_sf"/>
</dbReference>
<comment type="caution">
    <text evidence="3">The sequence shown here is derived from an EMBL/GenBank/DDBJ whole genome shotgun (WGS) entry which is preliminary data.</text>
</comment>
<dbReference type="Pfam" id="PF13676">
    <property type="entry name" value="TIR_2"/>
    <property type="match status" value="1"/>
</dbReference>
<sequence>MRCGGWKGWMGCGRGRCGCVSRRWLEHDALSSILGMSGFPAGLFLPPAERKRRGGAMNQAALPDTPGKLFISYRRVDAFAVDHLVEALGYAFGDTCVGQDVFDFEPGANFPQEIAEHASGCSLLVVVIGPQWCGDGPGTRMLDPGDWVRQEVEIALQHGRPLLPVLLAGATMPRAEQLPPNMQPLLARNALPLRTGPDAPGDLRRIVAAARPFMPRDWRRLAGEVAFLAAAMAVVGAGGAALGSATGFTDYAPWQWPNVLVGLATSLAVPAAALATHLNRLWAARWRKPVRMYRQPLLLVTAVGGLILLVASTVAHDEDRVIADLYHSLETTRAELPRVTQQLAATRAMPRYARSSHLRLIEQVLAVRKATTLTEDGVNEAVNALSPFHDASDIRQRSWARLMTAEAHSFMDQHDKQLALYEPLAGDERLRPWLRWYAWNEVGRIAYEKGDRARARVAWEAARRHLETRGVLMNLATLDEDEGRWDDVPGRYKRAEEVLADYKRKHQLENLADQEATLQSNWCTMLRRRARVDAAHAAELRVAAAKRCSAAMSRYSPLLDSYWNLARVELDAGNHEAARQALQKAYQKIQDLSKSSPQSLARHGYQTYGDRYTIWLLVAERFLAGKPLAGDAALNAEFQRLVVQLNPSPADAVAALLAQMKARQLTVNDDEGWLAQMRAKAYL</sequence>
<protein>
    <submittedName>
        <fullName evidence="3">TIR domain-containing protein</fullName>
    </submittedName>
</protein>
<feature type="domain" description="TIR" evidence="2">
    <location>
        <begin position="70"/>
        <end position="173"/>
    </location>
</feature>
<dbReference type="GO" id="GO:0007165">
    <property type="term" value="P:signal transduction"/>
    <property type="evidence" value="ECO:0007669"/>
    <property type="project" value="InterPro"/>
</dbReference>
<feature type="transmembrane region" description="Helical" evidence="1">
    <location>
        <begin position="297"/>
        <end position="315"/>
    </location>
</feature>
<dbReference type="InterPro" id="IPR011990">
    <property type="entry name" value="TPR-like_helical_dom_sf"/>
</dbReference>
<feature type="transmembrane region" description="Helical" evidence="1">
    <location>
        <begin position="221"/>
        <end position="242"/>
    </location>
</feature>
<gene>
    <name evidence="3" type="ORF">FN976_19530</name>
</gene>
<feature type="transmembrane region" description="Helical" evidence="1">
    <location>
        <begin position="254"/>
        <end position="276"/>
    </location>
</feature>
<proteinExistence type="predicted"/>
<reference evidence="3 4" key="1">
    <citation type="submission" date="2019-07" db="EMBL/GenBank/DDBJ databases">
        <title>Caenimonas sedimenti sp. nov., isolated from activated sludge.</title>
        <authorList>
            <person name="Xu J."/>
        </authorList>
    </citation>
    <scope>NUCLEOTIDE SEQUENCE [LARGE SCALE GENOMIC DNA]</scope>
    <source>
        <strain evidence="3 4">HX-9-20</strain>
    </source>
</reference>